<evidence type="ECO:0000313" key="2">
    <source>
        <dbReference type="Proteomes" id="UP000688947"/>
    </source>
</evidence>
<protein>
    <submittedName>
        <fullName evidence="1">Uncharacterized protein</fullName>
    </submittedName>
</protein>
<sequence>MCCDINSIAADAAVFSADKDTNAISQRQVRLCVLMASASATKRYTAPLRTGSATCDLDPFVRVTQLQDRPQPVGTLRTDIPMG</sequence>
<dbReference type="Proteomes" id="UP000688947">
    <property type="component" value="Unassembled WGS sequence"/>
</dbReference>
<proteinExistence type="predicted"/>
<accession>A0A8T1U082</accession>
<gene>
    <name evidence="1" type="ORF">JG687_00014284</name>
</gene>
<organism evidence="1 2">
    <name type="scientific">Phytophthora cactorum</name>
    <dbReference type="NCBI Taxonomy" id="29920"/>
    <lineage>
        <taxon>Eukaryota</taxon>
        <taxon>Sar</taxon>
        <taxon>Stramenopiles</taxon>
        <taxon>Oomycota</taxon>
        <taxon>Peronosporomycetes</taxon>
        <taxon>Peronosporales</taxon>
        <taxon>Peronosporaceae</taxon>
        <taxon>Phytophthora</taxon>
    </lineage>
</organism>
<dbReference type="AlphaFoldDB" id="A0A8T1U082"/>
<evidence type="ECO:0000313" key="1">
    <source>
        <dbReference type="EMBL" id="KAG6950387.1"/>
    </source>
</evidence>
<name>A0A8T1U082_9STRA</name>
<dbReference type="EMBL" id="JAENGZ010001137">
    <property type="protein sequence ID" value="KAG6950387.1"/>
    <property type="molecule type" value="Genomic_DNA"/>
</dbReference>
<comment type="caution">
    <text evidence="1">The sequence shown here is derived from an EMBL/GenBank/DDBJ whole genome shotgun (WGS) entry which is preliminary data.</text>
</comment>
<reference evidence="1" key="1">
    <citation type="submission" date="2021-01" db="EMBL/GenBank/DDBJ databases">
        <title>Phytophthora aleatoria, a newly-described species from Pinus radiata is distinct from Phytophthora cactorum isolates based on comparative genomics.</title>
        <authorList>
            <person name="Mcdougal R."/>
            <person name="Panda P."/>
            <person name="Williams N."/>
            <person name="Studholme D.J."/>
        </authorList>
    </citation>
    <scope>NUCLEOTIDE SEQUENCE</scope>
    <source>
        <strain evidence="1">NZFS 3830</strain>
    </source>
</reference>